<comment type="caution">
    <text evidence="3">The sequence shown here is derived from an EMBL/GenBank/DDBJ whole genome shotgun (WGS) entry which is preliminary data.</text>
</comment>
<feature type="transmembrane region" description="Helical" evidence="1">
    <location>
        <begin position="214"/>
        <end position="232"/>
    </location>
</feature>
<evidence type="ECO:0000259" key="2">
    <source>
        <dbReference type="Pfam" id="PF01757"/>
    </source>
</evidence>
<keyword evidence="3" id="KW-0808">Transferase</keyword>
<feature type="transmembrane region" description="Helical" evidence="1">
    <location>
        <begin position="122"/>
        <end position="138"/>
    </location>
</feature>
<evidence type="ECO:0000256" key="1">
    <source>
        <dbReference type="SAM" id="Phobius"/>
    </source>
</evidence>
<organism evidence="3 4">
    <name type="scientific">Jiella flava</name>
    <dbReference type="NCBI Taxonomy" id="2816857"/>
    <lineage>
        <taxon>Bacteria</taxon>
        <taxon>Pseudomonadati</taxon>
        <taxon>Pseudomonadota</taxon>
        <taxon>Alphaproteobacteria</taxon>
        <taxon>Hyphomicrobiales</taxon>
        <taxon>Aurantimonadaceae</taxon>
        <taxon>Jiella</taxon>
    </lineage>
</organism>
<keyword evidence="3" id="KW-0012">Acyltransferase</keyword>
<gene>
    <name evidence="3" type="ORF">J1C48_07890</name>
</gene>
<feature type="domain" description="Acyltransferase 3" evidence="2">
    <location>
        <begin position="18"/>
        <end position="329"/>
    </location>
</feature>
<keyword evidence="4" id="KW-1185">Reference proteome</keyword>
<protein>
    <submittedName>
        <fullName evidence="3">Acyltransferase</fullName>
    </submittedName>
</protein>
<dbReference type="Proteomes" id="UP000664122">
    <property type="component" value="Unassembled WGS sequence"/>
</dbReference>
<sequence>MPRSATDKQVSFNRATHGLRGIASVMVFLAHLIGGTAEHIYAGRADYVDGVAPFWNFGTYGVFLFFVISGFVILPSALRYSASEFAARRFMRIYPLFFVLSLVYVALNALTHVEPKTNDPGAILAALTFVNIFTRTLQLTPNAWSLTFEVWFYVMTVIGVIVFVKTPSRTAQILLLVFVGYFLSRFPSAFYFIGGLLVRVIADGTKLLQRPRPVLEAIAFAALVALASRGHWGYRWSDMHNPVLPALIVVTTAYFALAIAPGSLTARLLDNRAAAWLGTISYSLYLVHPYTYLATRMSFAHLGWFGDTITLSMTAFIAVTTLVTLPATILAHRLLERAPYEWVFKQRVFATGSARPLRLWPRPRAARAARAESAESAESVGRG</sequence>
<dbReference type="AlphaFoldDB" id="A0A939FZQ3"/>
<evidence type="ECO:0000313" key="3">
    <source>
        <dbReference type="EMBL" id="MBO0662492.1"/>
    </source>
</evidence>
<feature type="transmembrane region" description="Helical" evidence="1">
    <location>
        <begin position="21"/>
        <end position="42"/>
    </location>
</feature>
<keyword evidence="1" id="KW-0812">Transmembrane</keyword>
<dbReference type="GO" id="GO:0016747">
    <property type="term" value="F:acyltransferase activity, transferring groups other than amino-acyl groups"/>
    <property type="evidence" value="ECO:0007669"/>
    <property type="project" value="InterPro"/>
</dbReference>
<dbReference type="PANTHER" id="PTHR23028:SF53">
    <property type="entry name" value="ACYL_TRANSF_3 DOMAIN-CONTAINING PROTEIN"/>
    <property type="match status" value="1"/>
</dbReference>
<keyword evidence="1" id="KW-0472">Membrane</keyword>
<feature type="transmembrane region" description="Helical" evidence="1">
    <location>
        <begin position="90"/>
        <end position="110"/>
    </location>
</feature>
<keyword evidence="1" id="KW-1133">Transmembrane helix</keyword>
<dbReference type="EMBL" id="JAFMPP010000005">
    <property type="protein sequence ID" value="MBO0662492.1"/>
    <property type="molecule type" value="Genomic_DNA"/>
</dbReference>
<evidence type="ECO:0000313" key="4">
    <source>
        <dbReference type="Proteomes" id="UP000664122"/>
    </source>
</evidence>
<dbReference type="InterPro" id="IPR002656">
    <property type="entry name" value="Acyl_transf_3_dom"/>
</dbReference>
<feature type="transmembrane region" description="Helical" evidence="1">
    <location>
        <begin position="273"/>
        <end position="293"/>
    </location>
</feature>
<dbReference type="RefSeq" id="WP_207257280.1">
    <property type="nucleotide sequence ID" value="NZ_JAFMPP010000005.1"/>
</dbReference>
<feature type="transmembrane region" description="Helical" evidence="1">
    <location>
        <begin position="54"/>
        <end position="78"/>
    </location>
</feature>
<accession>A0A939FZQ3</accession>
<feature type="transmembrane region" description="Helical" evidence="1">
    <location>
        <begin position="244"/>
        <end position="266"/>
    </location>
</feature>
<dbReference type="GO" id="GO:0016020">
    <property type="term" value="C:membrane"/>
    <property type="evidence" value="ECO:0007669"/>
    <property type="project" value="TreeGrafter"/>
</dbReference>
<dbReference type="GO" id="GO:0000271">
    <property type="term" value="P:polysaccharide biosynthetic process"/>
    <property type="evidence" value="ECO:0007669"/>
    <property type="project" value="TreeGrafter"/>
</dbReference>
<dbReference type="InterPro" id="IPR050879">
    <property type="entry name" value="Acyltransferase_3"/>
</dbReference>
<proteinExistence type="predicted"/>
<feature type="transmembrane region" description="Helical" evidence="1">
    <location>
        <begin position="173"/>
        <end position="202"/>
    </location>
</feature>
<name>A0A939FZQ3_9HYPH</name>
<dbReference type="Pfam" id="PF01757">
    <property type="entry name" value="Acyl_transf_3"/>
    <property type="match status" value="1"/>
</dbReference>
<feature type="transmembrane region" description="Helical" evidence="1">
    <location>
        <begin position="313"/>
        <end position="335"/>
    </location>
</feature>
<reference evidence="3" key="1">
    <citation type="submission" date="2021-03" db="EMBL/GenBank/DDBJ databases">
        <title>Whole genome sequence of Jiella sp. CQZ9-1.</title>
        <authorList>
            <person name="Tuo L."/>
        </authorList>
    </citation>
    <scope>NUCLEOTIDE SEQUENCE</scope>
    <source>
        <strain evidence="3">CQZ9-1</strain>
    </source>
</reference>
<feature type="transmembrane region" description="Helical" evidence="1">
    <location>
        <begin position="150"/>
        <end position="167"/>
    </location>
</feature>
<dbReference type="PANTHER" id="PTHR23028">
    <property type="entry name" value="ACETYLTRANSFERASE"/>
    <property type="match status" value="1"/>
</dbReference>